<organism evidence="2 3">
    <name type="scientific">Lactuca sativa</name>
    <name type="common">Garden lettuce</name>
    <dbReference type="NCBI Taxonomy" id="4236"/>
    <lineage>
        <taxon>Eukaryota</taxon>
        <taxon>Viridiplantae</taxon>
        <taxon>Streptophyta</taxon>
        <taxon>Embryophyta</taxon>
        <taxon>Tracheophyta</taxon>
        <taxon>Spermatophyta</taxon>
        <taxon>Magnoliopsida</taxon>
        <taxon>eudicotyledons</taxon>
        <taxon>Gunneridae</taxon>
        <taxon>Pentapetalae</taxon>
        <taxon>asterids</taxon>
        <taxon>campanulids</taxon>
        <taxon>Asterales</taxon>
        <taxon>Asteraceae</taxon>
        <taxon>Cichorioideae</taxon>
        <taxon>Cichorieae</taxon>
        <taxon>Lactucinae</taxon>
        <taxon>Lactuca</taxon>
    </lineage>
</organism>
<evidence type="ECO:0000313" key="2">
    <source>
        <dbReference type="EMBL" id="KAJ0202079.1"/>
    </source>
</evidence>
<reference evidence="2 3" key="1">
    <citation type="journal article" date="2017" name="Nat. Commun.">
        <title>Genome assembly with in vitro proximity ligation data and whole-genome triplication in lettuce.</title>
        <authorList>
            <person name="Reyes-Chin-Wo S."/>
            <person name="Wang Z."/>
            <person name="Yang X."/>
            <person name="Kozik A."/>
            <person name="Arikit S."/>
            <person name="Song C."/>
            <person name="Xia L."/>
            <person name="Froenicke L."/>
            <person name="Lavelle D.O."/>
            <person name="Truco M.J."/>
            <person name="Xia R."/>
            <person name="Zhu S."/>
            <person name="Xu C."/>
            <person name="Xu H."/>
            <person name="Xu X."/>
            <person name="Cox K."/>
            <person name="Korf I."/>
            <person name="Meyers B.C."/>
            <person name="Michelmore R.W."/>
        </authorList>
    </citation>
    <scope>NUCLEOTIDE SEQUENCE [LARGE SCALE GENOMIC DNA]</scope>
    <source>
        <strain evidence="3">cv. Salinas</strain>
        <tissue evidence="2">Seedlings</tissue>
    </source>
</reference>
<comment type="caution">
    <text evidence="2">The sequence shown here is derived from an EMBL/GenBank/DDBJ whole genome shotgun (WGS) entry which is preliminary data.</text>
</comment>
<dbReference type="Proteomes" id="UP000235145">
    <property type="component" value="Unassembled WGS sequence"/>
</dbReference>
<dbReference type="EMBL" id="NBSK02000006">
    <property type="protein sequence ID" value="KAJ0202079.1"/>
    <property type="molecule type" value="Genomic_DNA"/>
</dbReference>
<accession>A0A9R1VB03</accession>
<dbReference type="AlphaFoldDB" id="A0A9R1VB03"/>
<keyword evidence="3" id="KW-1185">Reference proteome</keyword>
<evidence type="ECO:0000313" key="3">
    <source>
        <dbReference type="Proteomes" id="UP000235145"/>
    </source>
</evidence>
<gene>
    <name evidence="2" type="ORF">LSAT_V11C600329050</name>
</gene>
<sequence length="230" mass="25927">MLDQLLLASSVSTSEAYSKVAVEAILQRVTKEHTVNTSTFSMVVSDSAVVCKEMTEKVNKLIVDTREFMDNYQASFAALRTEFKSDHEAFQTAIDVKLSKLQVDLAMESKIMDALALKEENYKVLETKLQYTQKQVDDLLAEKAVTQSCIPDVNGLLSDIIETRDPHDFHHRSSKVHSDDVKPKVSVKPPVIKQGPKDKETLFSNEPIIDDSEDEEPDEAQLKRRKAREA</sequence>
<evidence type="ECO:0000256" key="1">
    <source>
        <dbReference type="SAM" id="MobiDB-lite"/>
    </source>
</evidence>
<feature type="region of interest" description="Disordered" evidence="1">
    <location>
        <begin position="169"/>
        <end position="230"/>
    </location>
</feature>
<feature type="compositionally biased region" description="Acidic residues" evidence="1">
    <location>
        <begin position="208"/>
        <end position="219"/>
    </location>
</feature>
<proteinExistence type="predicted"/>
<protein>
    <submittedName>
        <fullName evidence="2">Uncharacterized protein</fullName>
    </submittedName>
</protein>
<name>A0A9R1VB03_LACSA</name>